<proteinExistence type="predicted"/>
<name>Q1IIK5_KORVE</name>
<dbReference type="Proteomes" id="UP000002432">
    <property type="component" value="Chromosome"/>
</dbReference>
<dbReference type="EMBL" id="CP000360">
    <property type="protein sequence ID" value="ABF43295.1"/>
    <property type="molecule type" value="Genomic_DNA"/>
</dbReference>
<organism evidence="1 2">
    <name type="scientific">Koribacter versatilis (strain Ellin345)</name>
    <dbReference type="NCBI Taxonomy" id="204669"/>
    <lineage>
        <taxon>Bacteria</taxon>
        <taxon>Pseudomonadati</taxon>
        <taxon>Acidobacteriota</taxon>
        <taxon>Terriglobia</taxon>
        <taxon>Terriglobales</taxon>
        <taxon>Candidatus Korobacteraceae</taxon>
        <taxon>Candidatus Korobacter</taxon>
    </lineage>
</organism>
<dbReference type="HOGENOM" id="CLU_2649735_0_0_0"/>
<gene>
    <name evidence="1" type="ordered locus">Acid345_4295</name>
</gene>
<sequence length="76" mass="8899">MDAEPIKMDVEKTITDIEKLEEIHALPDTRPITMSDREVANRIHDEIYANNPWFKLWQHFGVSSRTDPPSLNLPQR</sequence>
<keyword evidence="2" id="KW-1185">Reference proteome</keyword>
<evidence type="ECO:0000313" key="2">
    <source>
        <dbReference type="Proteomes" id="UP000002432"/>
    </source>
</evidence>
<dbReference type="STRING" id="204669.Acid345_4295"/>
<accession>Q1IIK5</accession>
<dbReference type="AlphaFoldDB" id="Q1IIK5"/>
<evidence type="ECO:0000313" key="1">
    <source>
        <dbReference type="EMBL" id="ABF43295.1"/>
    </source>
</evidence>
<dbReference type="RefSeq" id="WP_011525092.1">
    <property type="nucleotide sequence ID" value="NC_008009.1"/>
</dbReference>
<dbReference type="EnsemblBacteria" id="ABF43295">
    <property type="protein sequence ID" value="ABF43295"/>
    <property type="gene ID" value="Acid345_4295"/>
</dbReference>
<dbReference type="KEGG" id="aba:Acid345_4295"/>
<reference evidence="1 2" key="1">
    <citation type="journal article" date="2009" name="Appl. Environ. Microbiol.">
        <title>Three genomes from the phylum Acidobacteria provide insight into the lifestyles of these microorganisms in soils.</title>
        <authorList>
            <person name="Ward N.L."/>
            <person name="Challacombe J.F."/>
            <person name="Janssen P.H."/>
            <person name="Henrissat B."/>
            <person name="Coutinho P.M."/>
            <person name="Wu M."/>
            <person name="Xie G."/>
            <person name="Haft D.H."/>
            <person name="Sait M."/>
            <person name="Badger J."/>
            <person name="Barabote R.D."/>
            <person name="Bradley B."/>
            <person name="Brettin T.S."/>
            <person name="Brinkac L.M."/>
            <person name="Bruce D."/>
            <person name="Creasy T."/>
            <person name="Daugherty S.C."/>
            <person name="Davidsen T.M."/>
            <person name="DeBoy R.T."/>
            <person name="Detter J.C."/>
            <person name="Dodson R.J."/>
            <person name="Durkin A.S."/>
            <person name="Ganapathy A."/>
            <person name="Gwinn-Giglio M."/>
            <person name="Han C.S."/>
            <person name="Khouri H."/>
            <person name="Kiss H."/>
            <person name="Kothari S.P."/>
            <person name="Madupu R."/>
            <person name="Nelson K.E."/>
            <person name="Nelson W.C."/>
            <person name="Paulsen I."/>
            <person name="Penn K."/>
            <person name="Ren Q."/>
            <person name="Rosovitz M.J."/>
            <person name="Selengut J.D."/>
            <person name="Shrivastava S."/>
            <person name="Sullivan S.A."/>
            <person name="Tapia R."/>
            <person name="Thompson L.S."/>
            <person name="Watkins K.L."/>
            <person name="Yang Q."/>
            <person name="Yu C."/>
            <person name="Zafar N."/>
            <person name="Zhou L."/>
            <person name="Kuske C.R."/>
        </authorList>
    </citation>
    <scope>NUCLEOTIDE SEQUENCE [LARGE SCALE GENOMIC DNA]</scope>
    <source>
        <strain evidence="1 2">Ellin345</strain>
    </source>
</reference>
<protein>
    <submittedName>
        <fullName evidence="1">Uncharacterized protein</fullName>
    </submittedName>
</protein>